<dbReference type="PIRSF" id="PIRSF005028">
    <property type="entry name" value="KhtT"/>
    <property type="match status" value="1"/>
</dbReference>
<proteinExistence type="predicted"/>
<dbReference type="RefSeq" id="WP_089673513.1">
    <property type="nucleotide sequence ID" value="NZ_CP024845.1"/>
</dbReference>
<name>A0A1H6WX84_9EURY</name>
<dbReference type="EMBL" id="FNYR01000031">
    <property type="protein sequence ID" value="SEJ21531.1"/>
    <property type="molecule type" value="Genomic_DNA"/>
</dbReference>
<evidence type="ECO:0000259" key="1">
    <source>
        <dbReference type="PROSITE" id="PS51202"/>
    </source>
</evidence>
<keyword evidence="3" id="KW-1185">Reference proteome</keyword>
<dbReference type="InterPro" id="IPR036721">
    <property type="entry name" value="RCK_C_sf"/>
</dbReference>
<dbReference type="AlphaFoldDB" id="A0A1H6WX84"/>
<evidence type="ECO:0000313" key="2">
    <source>
        <dbReference type="EMBL" id="SEJ21531.1"/>
    </source>
</evidence>
<dbReference type="SUPFAM" id="SSF116726">
    <property type="entry name" value="TrkA C-terminal domain-like"/>
    <property type="match status" value="1"/>
</dbReference>
<dbReference type="Gene3D" id="3.30.70.1450">
    <property type="entry name" value="Regulator of K+ conductance, C-terminal domain"/>
    <property type="match status" value="1"/>
</dbReference>
<dbReference type="GeneID" id="35004124"/>
<dbReference type="InterPro" id="IPR058776">
    <property type="entry name" value="KhtT-like_N"/>
</dbReference>
<feature type="domain" description="RCK C-terminal" evidence="1">
    <location>
        <begin position="75"/>
        <end position="160"/>
    </location>
</feature>
<accession>A0A1H6WX84</accession>
<dbReference type="STRING" id="1073996.SAMN05444271_13143"/>
<dbReference type="InterPro" id="IPR026278">
    <property type="entry name" value="KhtT"/>
</dbReference>
<dbReference type="GO" id="GO:0008324">
    <property type="term" value="F:monoatomic cation transmembrane transporter activity"/>
    <property type="evidence" value="ECO:0007669"/>
    <property type="project" value="InterPro"/>
</dbReference>
<dbReference type="PANTHER" id="PTHR30445">
    <property type="entry name" value="K(+)_H(+) ANTIPORTER SUBUNIT KHTT"/>
    <property type="match status" value="1"/>
</dbReference>
<dbReference type="PANTHER" id="PTHR30445:SF8">
    <property type="entry name" value="K(+)_H(+) ANTIPORTER SUBUNIT KHTT"/>
    <property type="match status" value="1"/>
</dbReference>
<dbReference type="KEGG" id="hae:halTADL_3357"/>
<reference evidence="2 3" key="1">
    <citation type="submission" date="2016-10" db="EMBL/GenBank/DDBJ databases">
        <authorList>
            <person name="de Groot N.N."/>
        </authorList>
    </citation>
    <scope>NUCLEOTIDE SEQUENCE [LARGE SCALE GENOMIC DNA]</scope>
    <source>
        <strain evidence="2 3">DSM 22187</strain>
    </source>
</reference>
<organism evidence="2 3">
    <name type="scientific">Halohasta litchfieldiae</name>
    <dbReference type="NCBI Taxonomy" id="1073996"/>
    <lineage>
        <taxon>Archaea</taxon>
        <taxon>Methanobacteriati</taxon>
        <taxon>Methanobacteriota</taxon>
        <taxon>Stenosarchaea group</taxon>
        <taxon>Halobacteria</taxon>
        <taxon>Halobacteriales</taxon>
        <taxon>Haloferacaceae</taxon>
        <taxon>Halohasta</taxon>
    </lineage>
</organism>
<dbReference type="OrthoDB" id="338309at2157"/>
<evidence type="ECO:0000313" key="3">
    <source>
        <dbReference type="Proteomes" id="UP000198888"/>
    </source>
</evidence>
<sequence length="162" mass="17715">MDISETDLPGVGKRFELPVHDGSSLVVIIHNTGKHEIFKKEHADADADRIIELSEDEAEAFGAILEDVHFQPAEMDMSSTMIGGDTVIEWYTLNEDSPLAGSTLKESNIRNKTGVTVIAVERGPDAYPSPRPSFEFEVGDTLVTIGRSDEQAELESRLGKAD</sequence>
<dbReference type="InterPro" id="IPR006037">
    <property type="entry name" value="RCK_C"/>
</dbReference>
<dbReference type="PROSITE" id="PS51202">
    <property type="entry name" value="RCK_C"/>
    <property type="match status" value="1"/>
</dbReference>
<protein>
    <submittedName>
        <fullName evidence="2">Potassium/proton antiporter regulatory subunit, CPA2 family</fullName>
    </submittedName>
</protein>
<dbReference type="GO" id="GO:0006813">
    <property type="term" value="P:potassium ion transport"/>
    <property type="evidence" value="ECO:0007669"/>
    <property type="project" value="InterPro"/>
</dbReference>
<dbReference type="InterPro" id="IPR050144">
    <property type="entry name" value="AAE_transporter"/>
</dbReference>
<dbReference type="Pfam" id="PF25991">
    <property type="entry name" value="KhtT_N"/>
    <property type="match status" value="1"/>
</dbReference>
<dbReference type="Pfam" id="PF02080">
    <property type="entry name" value="TrkA_C"/>
    <property type="match status" value="1"/>
</dbReference>
<dbReference type="Proteomes" id="UP000198888">
    <property type="component" value="Unassembled WGS sequence"/>
</dbReference>
<gene>
    <name evidence="2" type="ORF">SAMN05444271_13143</name>
</gene>
<accession>A0A2H4Q6T5</accession>